<feature type="transmembrane region" description="Helical" evidence="9">
    <location>
        <begin position="50"/>
        <end position="72"/>
    </location>
</feature>
<sequence>MTISFPQFSTGSPVDAERADAAQQIGFSPPTVFPPRRGLYRNSLKRALDVAVIVMAAPVVLPVIGALAFLVARDGGKAFYTQQRVGKGGKPFRMWKLRSMVSDADARMEAYLAANPAARAEWDSTQKLKNDPRITRFGRLLRKTSLDELPQLYNVLIGDMSLVGPRPMMLNQQALYPGTAYYALRPGITGYWQTAGRNRTTFEARAEYDATYEARLSLWTDTKIMARTVGVVMKATGY</sequence>
<evidence type="ECO:0000256" key="6">
    <source>
        <dbReference type="ARBA" id="ARBA00022989"/>
    </source>
</evidence>
<comment type="similarity">
    <text evidence="2">Belongs to the bacterial sugar transferase family.</text>
</comment>
<evidence type="ECO:0000313" key="11">
    <source>
        <dbReference type="EMBL" id="NUB44939.1"/>
    </source>
</evidence>
<evidence type="ECO:0000256" key="3">
    <source>
        <dbReference type="ARBA" id="ARBA00022475"/>
    </source>
</evidence>
<dbReference type="GO" id="GO:0005886">
    <property type="term" value="C:plasma membrane"/>
    <property type="evidence" value="ECO:0007669"/>
    <property type="project" value="UniProtKB-SubCell"/>
</dbReference>
<gene>
    <name evidence="11" type="ORF">GEU84_011125</name>
</gene>
<dbReference type="Proteomes" id="UP000484076">
    <property type="component" value="Unassembled WGS sequence"/>
</dbReference>
<evidence type="ECO:0000256" key="2">
    <source>
        <dbReference type="ARBA" id="ARBA00006464"/>
    </source>
</evidence>
<organism evidence="11 12">
    <name type="scientific">Fertoeibacter niger</name>
    <dbReference type="NCBI Taxonomy" id="2656921"/>
    <lineage>
        <taxon>Bacteria</taxon>
        <taxon>Pseudomonadati</taxon>
        <taxon>Pseudomonadota</taxon>
        <taxon>Alphaproteobacteria</taxon>
        <taxon>Rhodobacterales</taxon>
        <taxon>Paracoccaceae</taxon>
        <taxon>Fertoeibacter</taxon>
    </lineage>
</organism>
<keyword evidence="12" id="KW-1185">Reference proteome</keyword>
<accession>A0A8X8H283</accession>
<reference evidence="11" key="1">
    <citation type="submission" date="2020-05" db="EMBL/GenBank/DDBJ databases">
        <title>Fertoebacter nigrum gen. nov., sp. nov., a new member of the family Rhodobacteraceae.</title>
        <authorList>
            <person name="Szuroczki S."/>
            <person name="Abbaszade G."/>
            <person name="Buni D."/>
            <person name="Schumann P."/>
            <person name="Toth E."/>
        </authorList>
    </citation>
    <scope>NUCLEOTIDE SEQUENCE</scope>
    <source>
        <strain evidence="11">RG-N-1a</strain>
    </source>
</reference>
<proteinExistence type="inferred from homology"/>
<dbReference type="RefSeq" id="WP_152825367.1">
    <property type="nucleotide sequence ID" value="NZ_WHUT02000006.1"/>
</dbReference>
<evidence type="ECO:0000256" key="8">
    <source>
        <dbReference type="ARBA" id="ARBA00023169"/>
    </source>
</evidence>
<evidence type="ECO:0000259" key="10">
    <source>
        <dbReference type="Pfam" id="PF02397"/>
    </source>
</evidence>
<evidence type="ECO:0000256" key="9">
    <source>
        <dbReference type="SAM" id="Phobius"/>
    </source>
</evidence>
<dbReference type="EMBL" id="WHUT02000006">
    <property type="protein sequence ID" value="NUB44939.1"/>
    <property type="molecule type" value="Genomic_DNA"/>
</dbReference>
<name>A0A8X8H283_9RHOB</name>
<protein>
    <submittedName>
        <fullName evidence="11">Sugar transferase</fullName>
    </submittedName>
</protein>
<dbReference type="GO" id="GO:0016780">
    <property type="term" value="F:phosphotransferase activity, for other substituted phosphate groups"/>
    <property type="evidence" value="ECO:0007669"/>
    <property type="project" value="TreeGrafter"/>
</dbReference>
<keyword evidence="6 9" id="KW-1133">Transmembrane helix</keyword>
<evidence type="ECO:0000256" key="1">
    <source>
        <dbReference type="ARBA" id="ARBA00004236"/>
    </source>
</evidence>
<dbReference type="PANTHER" id="PTHR30576:SF4">
    <property type="entry name" value="UNDECAPRENYL-PHOSPHATE GALACTOSE PHOSPHOTRANSFERASE"/>
    <property type="match status" value="1"/>
</dbReference>
<dbReference type="GO" id="GO:0000271">
    <property type="term" value="P:polysaccharide biosynthetic process"/>
    <property type="evidence" value="ECO:0007669"/>
    <property type="project" value="UniProtKB-KW"/>
</dbReference>
<keyword evidence="3" id="KW-1003">Cell membrane</keyword>
<evidence type="ECO:0000256" key="5">
    <source>
        <dbReference type="ARBA" id="ARBA00022692"/>
    </source>
</evidence>
<comment type="subcellular location">
    <subcellularLocation>
        <location evidence="1">Cell membrane</location>
    </subcellularLocation>
</comment>
<dbReference type="AlphaFoldDB" id="A0A8X8H283"/>
<evidence type="ECO:0000256" key="4">
    <source>
        <dbReference type="ARBA" id="ARBA00022679"/>
    </source>
</evidence>
<keyword evidence="8" id="KW-0270">Exopolysaccharide synthesis</keyword>
<dbReference type="PANTHER" id="PTHR30576">
    <property type="entry name" value="COLANIC BIOSYNTHESIS UDP-GLUCOSE LIPID CARRIER TRANSFERASE"/>
    <property type="match status" value="1"/>
</dbReference>
<evidence type="ECO:0000256" key="7">
    <source>
        <dbReference type="ARBA" id="ARBA00023136"/>
    </source>
</evidence>
<keyword evidence="5 9" id="KW-0812">Transmembrane</keyword>
<evidence type="ECO:0000313" key="12">
    <source>
        <dbReference type="Proteomes" id="UP000484076"/>
    </source>
</evidence>
<keyword evidence="4 11" id="KW-0808">Transferase</keyword>
<comment type="caution">
    <text evidence="11">The sequence shown here is derived from an EMBL/GenBank/DDBJ whole genome shotgun (WGS) entry which is preliminary data.</text>
</comment>
<dbReference type="Pfam" id="PF02397">
    <property type="entry name" value="Bac_transf"/>
    <property type="match status" value="1"/>
</dbReference>
<keyword evidence="7 9" id="KW-0472">Membrane</keyword>
<feature type="domain" description="Bacterial sugar transferase" evidence="10">
    <location>
        <begin position="45"/>
        <end position="234"/>
    </location>
</feature>
<dbReference type="InterPro" id="IPR003362">
    <property type="entry name" value="Bact_transf"/>
</dbReference>